<name>A0A6P8UQ99_GYMAC</name>
<reference evidence="3" key="1">
    <citation type="submission" date="2025-08" db="UniProtKB">
        <authorList>
            <consortium name="RefSeq"/>
        </authorList>
    </citation>
    <scope>IDENTIFICATION</scope>
</reference>
<dbReference type="PANTHER" id="PTHR47331">
    <property type="entry name" value="PHD-TYPE DOMAIN-CONTAINING PROTEIN"/>
    <property type="match status" value="1"/>
</dbReference>
<proteinExistence type="predicted"/>
<dbReference type="InParanoid" id="A0A6P8UQ99"/>
<dbReference type="OrthoDB" id="6122721at2759"/>
<dbReference type="Gene3D" id="3.30.420.10">
    <property type="entry name" value="Ribonuclease H-like superfamily/Ribonuclease H"/>
    <property type="match status" value="1"/>
</dbReference>
<accession>A0A6P8UQ99</accession>
<gene>
    <name evidence="3" type="primary">LOC117550412</name>
</gene>
<protein>
    <submittedName>
        <fullName evidence="3">Uncharacterized protein LOC117550412</fullName>
    </submittedName>
</protein>
<evidence type="ECO:0000259" key="1">
    <source>
        <dbReference type="Pfam" id="PF18701"/>
    </source>
</evidence>
<dbReference type="PANTHER" id="PTHR47331:SF6">
    <property type="entry name" value="DOUBLECORTIN DOMAIN-CONTAINING PROTEIN"/>
    <property type="match status" value="1"/>
</dbReference>
<dbReference type="RefSeq" id="XP_034078726.1">
    <property type="nucleotide sequence ID" value="XM_034222835.1"/>
</dbReference>
<keyword evidence="2" id="KW-1185">Reference proteome</keyword>
<dbReference type="AlphaFoldDB" id="A0A6P8UQ99"/>
<dbReference type="Pfam" id="PF18701">
    <property type="entry name" value="DUF5641"/>
    <property type="match status" value="1"/>
</dbReference>
<evidence type="ECO:0000313" key="2">
    <source>
        <dbReference type="Proteomes" id="UP000515161"/>
    </source>
</evidence>
<dbReference type="Proteomes" id="UP000515161">
    <property type="component" value="Unplaced"/>
</dbReference>
<feature type="domain" description="DUF5641" evidence="1">
    <location>
        <begin position="173"/>
        <end position="268"/>
    </location>
</feature>
<dbReference type="InterPro" id="IPR012337">
    <property type="entry name" value="RNaseH-like_sf"/>
</dbReference>
<dbReference type="InterPro" id="IPR040676">
    <property type="entry name" value="DUF5641"/>
</dbReference>
<evidence type="ECO:0000313" key="3">
    <source>
        <dbReference type="RefSeq" id="XP_034078726.1"/>
    </source>
</evidence>
<dbReference type="InterPro" id="IPR036397">
    <property type="entry name" value="RNaseH_sf"/>
</dbReference>
<dbReference type="SUPFAM" id="SSF53098">
    <property type="entry name" value="Ribonuclease H-like"/>
    <property type="match status" value="1"/>
</dbReference>
<dbReference type="GeneID" id="117550412"/>
<sequence length="277" mass="31199">MCTRAVHIEIIEAMSASSFINALRRFFAIRGPAKQLRSDCGTNFIGACRELGMDGSLPDPHGVEKFLEAQKCIWVFNPPHSSHMGGVWERMIGIARRILDCMLLEDKSRLTHEVLTTLMAEVSAIMNARPLIPVSSDPEAPVILSPLMLLTQKVGAPPPPPSDFKKGELLKAEWKRVQSLANTFWTRWRREYLSTLQVRHKWVNKRPNLKQGDVVLMKDAQAKRNDWPTAVVTKAFPSQDGLVRKVDVRVIKEGKPKVYSRPATEVVLLLSPEDSQD</sequence>
<dbReference type="GO" id="GO:0003676">
    <property type="term" value="F:nucleic acid binding"/>
    <property type="evidence" value="ECO:0007669"/>
    <property type="project" value="InterPro"/>
</dbReference>
<dbReference type="KEGG" id="gacu:117550412"/>
<organism evidence="2 3">
    <name type="scientific">Gymnodraco acuticeps</name>
    <name type="common">Antarctic dragonfish</name>
    <dbReference type="NCBI Taxonomy" id="8218"/>
    <lineage>
        <taxon>Eukaryota</taxon>
        <taxon>Metazoa</taxon>
        <taxon>Chordata</taxon>
        <taxon>Craniata</taxon>
        <taxon>Vertebrata</taxon>
        <taxon>Euteleostomi</taxon>
        <taxon>Actinopterygii</taxon>
        <taxon>Neopterygii</taxon>
        <taxon>Teleostei</taxon>
        <taxon>Neoteleostei</taxon>
        <taxon>Acanthomorphata</taxon>
        <taxon>Eupercaria</taxon>
        <taxon>Perciformes</taxon>
        <taxon>Notothenioidei</taxon>
        <taxon>Bathydraconidae</taxon>
        <taxon>Gymnodraco</taxon>
    </lineage>
</organism>